<dbReference type="Proteomes" id="UP000258533">
    <property type="component" value="Unassembled WGS sequence"/>
</dbReference>
<organism evidence="2">
    <name type="scientific">Gardnerella vaginalis</name>
    <dbReference type="NCBI Taxonomy" id="2702"/>
    <lineage>
        <taxon>Bacteria</taxon>
        <taxon>Bacillati</taxon>
        <taxon>Actinomycetota</taxon>
        <taxon>Actinomycetes</taxon>
        <taxon>Bifidobacteriales</taxon>
        <taxon>Bifidobacteriaceae</taxon>
        <taxon>Gardnerella</taxon>
    </lineage>
</organism>
<dbReference type="EMBL" id="LRTT01000001">
    <property type="protein sequence ID" value="RFD77944.1"/>
    <property type="molecule type" value="Genomic_DNA"/>
</dbReference>
<reference evidence="2" key="1">
    <citation type="submission" date="2016-02" db="EMBL/GenBank/DDBJ databases">
        <title>Gardnerella vaginalis Subgroups Defined by cpn60 Sequencing and Sialidase Activity in Isolates from Canada, Belgium and Kenya.</title>
        <authorList>
            <person name="Schellenberg J."/>
            <person name="Paramel Jayaprakash T."/>
            <person name="Withana Gamage N."/>
            <person name="Patterson M.H."/>
            <person name="Vaneechoutte M."/>
            <person name="Hill J.E."/>
        </authorList>
    </citation>
    <scope>NUCLEOTIDE SEQUENCE [LARGE SCALE GENOMIC DNA]</scope>
    <source>
        <strain evidence="2">N144</strain>
    </source>
</reference>
<gene>
    <name evidence="2" type="ORF">AXE73_05120</name>
</gene>
<comment type="caution">
    <text evidence="2">The sequence shown here is derived from an EMBL/GenBank/DDBJ whole genome shotgun (WGS) entry which is preliminary data.</text>
</comment>
<accession>A0A3E1IYT5</accession>
<proteinExistence type="predicted"/>
<evidence type="ECO:0000256" key="1">
    <source>
        <dbReference type="SAM" id="MobiDB-lite"/>
    </source>
</evidence>
<feature type="region of interest" description="Disordered" evidence="1">
    <location>
        <begin position="136"/>
        <end position="179"/>
    </location>
</feature>
<feature type="compositionally biased region" description="Low complexity" evidence="1">
    <location>
        <begin position="136"/>
        <end position="150"/>
    </location>
</feature>
<protein>
    <submittedName>
        <fullName evidence="2">Peptide ABC transporter permease</fullName>
    </submittedName>
</protein>
<name>A0A3E1IYT5_GARVA</name>
<sequence>MVNMPVLKRKPKRKISAARRRVYIRRRIVVCVGLLAVLAFCIFCIVSIFKGISAIGTAINKHSDVTLSKQLVPDPRPVGIIKKCNSKDVRIELSSSSQAIPMGGSVEFNAHIVYEGDDSCRIDASSGRMVLNIGQSAGGSSQAAGDSSGAKGDKSNKSNKQNKSNQSNKSKDKSAQAAVPQWQSDMCVIPLKPLLMAKGDSYDKKFTWNANATIGTPSGENCANDSDLPKVSRGTYIAQIEHKDVAGLQSNPVVISVR</sequence>
<dbReference type="AlphaFoldDB" id="A0A3E1IYT5"/>
<feature type="compositionally biased region" description="Low complexity" evidence="1">
    <location>
        <begin position="158"/>
        <end position="168"/>
    </location>
</feature>
<dbReference type="RefSeq" id="WP_020973205.1">
    <property type="nucleotide sequence ID" value="NZ_LRTT01000001.1"/>
</dbReference>
<evidence type="ECO:0000313" key="2">
    <source>
        <dbReference type="EMBL" id="RFD77944.1"/>
    </source>
</evidence>